<dbReference type="InterPro" id="IPR013974">
    <property type="entry name" value="SAF"/>
</dbReference>
<gene>
    <name evidence="4" type="ORF">J4G33_03690</name>
</gene>
<evidence type="ECO:0000313" key="5">
    <source>
        <dbReference type="Proteomes" id="UP000664209"/>
    </source>
</evidence>
<dbReference type="AlphaFoldDB" id="A0A939LNR4"/>
<comment type="caution">
    <text evidence="4">The sequence shown here is derived from an EMBL/GenBank/DDBJ whole genome shotgun (WGS) entry which is preliminary data.</text>
</comment>
<sequence length="226" mass="23252">MQTTSVHAPEPVGSGHAGGAPLPSAVRLRRPGWRDPRLLVGLVLVALSVALGSWLVATAGRTVPVLVARDALVPGSTVQTEDLDVRQVRLPEDGALYLAPGDELPSGLTVVRTVGAGELVPWTALSTDVDLGLRPLAVRPARAVSEQVAVGSVVELWHVPEDGAPQRVADSLTVAELSVDTGAFTVEQGPTVHVLVPVDDLPLVLGALAAEGAVELVHVPGVAGRP</sequence>
<name>A0A939LNR4_9CELL</name>
<evidence type="ECO:0000256" key="2">
    <source>
        <dbReference type="SAM" id="Phobius"/>
    </source>
</evidence>
<feature type="transmembrane region" description="Helical" evidence="2">
    <location>
        <begin position="38"/>
        <end position="57"/>
    </location>
</feature>
<feature type="region of interest" description="Disordered" evidence="1">
    <location>
        <begin position="1"/>
        <end position="24"/>
    </location>
</feature>
<evidence type="ECO:0000259" key="3">
    <source>
        <dbReference type="SMART" id="SM00858"/>
    </source>
</evidence>
<reference evidence="4" key="1">
    <citation type="submission" date="2021-03" db="EMBL/GenBank/DDBJ databases">
        <title>Actinotalea soli sp. nov., isolated from soil.</title>
        <authorList>
            <person name="Ping W."/>
            <person name="Zhang J."/>
        </authorList>
    </citation>
    <scope>NUCLEOTIDE SEQUENCE</scope>
    <source>
        <strain evidence="4">BY-33</strain>
    </source>
</reference>
<dbReference type="EMBL" id="JAGEMK010000001">
    <property type="protein sequence ID" value="MBO1750898.1"/>
    <property type="molecule type" value="Genomic_DNA"/>
</dbReference>
<accession>A0A939LNR4</accession>
<evidence type="ECO:0000313" key="4">
    <source>
        <dbReference type="EMBL" id="MBO1750898.1"/>
    </source>
</evidence>
<feature type="domain" description="SAF" evidence="3">
    <location>
        <begin position="63"/>
        <end position="126"/>
    </location>
</feature>
<dbReference type="Proteomes" id="UP000664209">
    <property type="component" value="Unassembled WGS sequence"/>
</dbReference>
<keyword evidence="2" id="KW-0812">Transmembrane</keyword>
<dbReference type="RefSeq" id="WP_208054508.1">
    <property type="nucleotide sequence ID" value="NZ_JAGEMK010000001.1"/>
</dbReference>
<keyword evidence="2" id="KW-0472">Membrane</keyword>
<keyword evidence="2" id="KW-1133">Transmembrane helix</keyword>
<proteinExistence type="predicted"/>
<protein>
    <recommendedName>
        <fullName evidence="3">SAF domain-containing protein</fullName>
    </recommendedName>
</protein>
<dbReference type="SMART" id="SM00858">
    <property type="entry name" value="SAF"/>
    <property type="match status" value="1"/>
</dbReference>
<evidence type="ECO:0000256" key="1">
    <source>
        <dbReference type="SAM" id="MobiDB-lite"/>
    </source>
</evidence>
<keyword evidence="5" id="KW-1185">Reference proteome</keyword>
<organism evidence="4 5">
    <name type="scientific">Actinotalea soli</name>
    <dbReference type="NCBI Taxonomy" id="2819234"/>
    <lineage>
        <taxon>Bacteria</taxon>
        <taxon>Bacillati</taxon>
        <taxon>Actinomycetota</taxon>
        <taxon>Actinomycetes</taxon>
        <taxon>Micrococcales</taxon>
        <taxon>Cellulomonadaceae</taxon>
        <taxon>Actinotalea</taxon>
    </lineage>
</organism>